<dbReference type="InterPro" id="IPR036322">
    <property type="entry name" value="WD40_repeat_dom_sf"/>
</dbReference>
<dbReference type="GO" id="GO:0042594">
    <property type="term" value="P:response to starvation"/>
    <property type="evidence" value="ECO:0007669"/>
    <property type="project" value="TreeGrafter"/>
</dbReference>
<proteinExistence type="predicted"/>
<dbReference type="PANTHER" id="PTHR13268">
    <property type="entry name" value="BREAST CARCINOMA AMPLIFIED SEQUENCE 3"/>
    <property type="match status" value="1"/>
</dbReference>
<protein>
    <submittedName>
        <fullName evidence="2">Uncharacterized protein</fullName>
    </submittedName>
</protein>
<feature type="compositionally biased region" description="Polar residues" evidence="1">
    <location>
        <begin position="11"/>
        <end position="25"/>
    </location>
</feature>
<dbReference type="EMBL" id="RCNU01000006">
    <property type="protein sequence ID" value="RWQ94908.1"/>
    <property type="molecule type" value="Genomic_DNA"/>
</dbReference>
<dbReference type="RefSeq" id="XP_028484553.1">
    <property type="nucleotide sequence ID" value="XM_028626838.1"/>
</dbReference>
<dbReference type="InterPro" id="IPR045142">
    <property type="entry name" value="BCAS3-like"/>
</dbReference>
<keyword evidence="3" id="KW-1185">Reference proteome</keyword>
<reference evidence="2 3" key="1">
    <citation type="journal article" date="2018" name="Front. Microbiol.">
        <title>Genomic and genetic insights into a cosmopolitan fungus, Paecilomyces variotii (Eurotiales).</title>
        <authorList>
            <person name="Urquhart A.S."/>
            <person name="Mondo S.J."/>
            <person name="Makela M.R."/>
            <person name="Hane J.K."/>
            <person name="Wiebenga A."/>
            <person name="He G."/>
            <person name="Mihaltcheva S."/>
            <person name="Pangilinan J."/>
            <person name="Lipzen A."/>
            <person name="Barry K."/>
            <person name="de Vries R.P."/>
            <person name="Grigoriev I.V."/>
            <person name="Idnurm A."/>
        </authorList>
    </citation>
    <scope>NUCLEOTIDE SEQUENCE [LARGE SCALE GENOMIC DNA]</scope>
    <source>
        <strain evidence="2 3">CBS 101075</strain>
    </source>
</reference>
<dbReference type="AlphaFoldDB" id="A0A443HSW5"/>
<feature type="region of interest" description="Disordered" evidence="1">
    <location>
        <begin position="1"/>
        <end position="88"/>
    </location>
</feature>
<dbReference type="VEuPathDB" id="FungiDB:C8Q69DRAFT_274943"/>
<evidence type="ECO:0000256" key="1">
    <source>
        <dbReference type="SAM" id="MobiDB-lite"/>
    </source>
</evidence>
<dbReference type="GO" id="GO:0005737">
    <property type="term" value="C:cytoplasm"/>
    <property type="evidence" value="ECO:0007669"/>
    <property type="project" value="TreeGrafter"/>
</dbReference>
<organism evidence="2 3">
    <name type="scientific">Byssochlamys spectabilis</name>
    <name type="common">Paecilomyces variotii</name>
    <dbReference type="NCBI Taxonomy" id="264951"/>
    <lineage>
        <taxon>Eukaryota</taxon>
        <taxon>Fungi</taxon>
        <taxon>Dikarya</taxon>
        <taxon>Ascomycota</taxon>
        <taxon>Pezizomycotina</taxon>
        <taxon>Eurotiomycetes</taxon>
        <taxon>Eurotiomycetidae</taxon>
        <taxon>Eurotiales</taxon>
        <taxon>Thermoascaceae</taxon>
        <taxon>Paecilomyces</taxon>
    </lineage>
</organism>
<comment type="caution">
    <text evidence="2">The sequence shown here is derived from an EMBL/GenBank/DDBJ whole genome shotgun (WGS) entry which is preliminary data.</text>
</comment>
<evidence type="ECO:0000313" key="2">
    <source>
        <dbReference type="EMBL" id="RWQ94908.1"/>
    </source>
</evidence>
<accession>A0A443HSW5</accession>
<feature type="region of interest" description="Disordered" evidence="1">
    <location>
        <begin position="759"/>
        <end position="794"/>
    </location>
</feature>
<dbReference type="SUPFAM" id="SSF50978">
    <property type="entry name" value="WD40 repeat-like"/>
    <property type="match status" value="1"/>
</dbReference>
<sequence length="1111" mass="119275">MPPAALDEISRQQTQSLGDNSSLVQDQYRVNPEPESTGKTKKKGKHGAKGKDKTAKCAAKTPPDDLSDPSPPVQTEPSSYQSAPFARTAGDPIVSPVLEALGTLNGPQENDTAYRTDAWAKSIPFGKSPPTDLIDGAFVGESPRSFPTSFPTSFPIAAERGGFSHVSASASPPVGRARPFSYGNGHLSVATSRQQSVEAQKRHSMGSHFQIQPPLPHMPQAHFYGAPDIDLPVFSGQNRSSSDGSYSFCAFDTISSPALKTTRMGGKVLVVGGDGFLEVLAIEDRKTRPIGRLVGLSGRVVEAKLLPWTATTDPFASSRPHVAVIVHGPAAQRDEERASSTGSEQNEILPGLTGKSEKHNNKEETPCYQTRAEIYSLRTGEHITTLFMSTPIPCYDDFPGLPLFAPSPVGNLKLYTSGSLVILACGVSGEVYIYGVDSSSPAAAYRCLAKTWTSIQSRDSRRYSTSSSSTDADGSQADSPHGSASFDSPIISVSGRWLAIVPPSSTSRVPLLGTVPASLIQGKIYGLDTHIPPLRPAVTCATDCGEGESFLNKVARGVTQELFRGARWMGDQGLQAWNSYWNKEAQVSQSASLRRPPHLADVPQQGYNMFPPTHAQETQSMSPAEPDLVSIIDLKRLEEGSEVKTSFPSPVATFQAPNGCSFVSFSPNGLMLLTASKKGDVQYVWDLMQIKYCRAATFLTEDPALAAGSSHVRQIARYTRLTTSTIIDVIWAAPTGEHLAIITRKGTIHVFDMPKSAFQWPPPRRARKVSPKSPVEDASPDERSEAGNPGNPFSAAMKLVGGKSQPILAAVRGRAPSVGPAFPVVSTFGLTSAAGVRSGKVVASGLSKSVGAAATGTVNTLRHAGENRLHLSGFSRDPSASRVTWFCNKDERLLGLVDNGSFKLYKIRRAGPFQKSRQSQSVIGGKVAEFKLPSNVQSPCGPLHVGTFNTESTVSASWALPTANSHFPSGTKLKSQALSQAEIETNTPYQPFHTDQRVNLYVFSPEVEIGESGLLSGKQWVFGEDIPLTKLHVRPPSQGDDDEAAAPGPRAVGEMENLISLGSGVDQVEEVVITTRRRKKRADPYSMASRPDEDGFFEDDCEVLDFARDRV</sequence>
<dbReference type="Gene3D" id="2.130.10.10">
    <property type="entry name" value="YVTN repeat-like/Quinoprotein amine dehydrogenase"/>
    <property type="match status" value="1"/>
</dbReference>
<feature type="compositionally biased region" description="Low complexity" evidence="1">
    <location>
        <begin position="463"/>
        <end position="479"/>
    </location>
</feature>
<feature type="region of interest" description="Disordered" evidence="1">
    <location>
        <begin position="330"/>
        <end position="363"/>
    </location>
</feature>
<dbReference type="Proteomes" id="UP000283841">
    <property type="component" value="Unassembled WGS sequence"/>
</dbReference>
<feature type="compositionally biased region" description="Basic residues" evidence="1">
    <location>
        <begin position="39"/>
        <end position="48"/>
    </location>
</feature>
<dbReference type="GO" id="GO:0006914">
    <property type="term" value="P:autophagy"/>
    <property type="evidence" value="ECO:0007669"/>
    <property type="project" value="InterPro"/>
</dbReference>
<dbReference type="InterPro" id="IPR015943">
    <property type="entry name" value="WD40/YVTN_repeat-like_dom_sf"/>
</dbReference>
<name>A0A443HSW5_BYSSP</name>
<evidence type="ECO:0000313" key="3">
    <source>
        <dbReference type="Proteomes" id="UP000283841"/>
    </source>
</evidence>
<feature type="region of interest" description="Disordered" evidence="1">
    <location>
        <begin position="460"/>
        <end position="484"/>
    </location>
</feature>
<dbReference type="PANTHER" id="PTHR13268:SF0">
    <property type="entry name" value="BCAS3 MICROTUBULE ASSOCIATED CELL MIGRATION FACTOR"/>
    <property type="match status" value="1"/>
</dbReference>
<dbReference type="STRING" id="264951.A0A443HSW5"/>
<dbReference type="GeneID" id="39596115"/>
<gene>
    <name evidence="2" type="ORF">C8Q69DRAFT_274943</name>
</gene>